<keyword evidence="3" id="KW-1185">Reference proteome</keyword>
<evidence type="ECO:0000313" key="3">
    <source>
        <dbReference type="Proteomes" id="UP000683360"/>
    </source>
</evidence>
<dbReference type="OrthoDB" id="5986221at2759"/>
<accession>A0A8S3SA69</accession>
<feature type="region of interest" description="Disordered" evidence="1">
    <location>
        <begin position="827"/>
        <end position="987"/>
    </location>
</feature>
<evidence type="ECO:0000256" key="1">
    <source>
        <dbReference type="SAM" id="MobiDB-lite"/>
    </source>
</evidence>
<feature type="compositionally biased region" description="Polar residues" evidence="1">
    <location>
        <begin position="913"/>
        <end position="936"/>
    </location>
</feature>
<evidence type="ECO:0000313" key="2">
    <source>
        <dbReference type="EMBL" id="CAG2218131.1"/>
    </source>
</evidence>
<dbReference type="EMBL" id="CAJPWZ010001587">
    <property type="protein sequence ID" value="CAG2218131.1"/>
    <property type="molecule type" value="Genomic_DNA"/>
</dbReference>
<protein>
    <submittedName>
        <fullName evidence="2">Uncharacterized protein</fullName>
    </submittedName>
</protein>
<feature type="region of interest" description="Disordered" evidence="1">
    <location>
        <begin position="270"/>
        <end position="297"/>
    </location>
</feature>
<feature type="compositionally biased region" description="Polar residues" evidence="1">
    <location>
        <begin position="849"/>
        <end position="872"/>
    </location>
</feature>
<dbReference type="Proteomes" id="UP000683360">
    <property type="component" value="Unassembled WGS sequence"/>
</dbReference>
<feature type="compositionally biased region" description="Polar residues" evidence="1">
    <location>
        <begin position="881"/>
        <end position="904"/>
    </location>
</feature>
<gene>
    <name evidence="2" type="ORF">MEDL_31795</name>
</gene>
<sequence>MNYCNFAKVFIGRSSKDLSEIKNFNKHLEEQETNASISNNSFIPKYYNGISLTQRYDNYCAFVDRCKSLHITTYDVFKQQCKRIQDYLSENKYYKNRNTNGEKKKTFIEFFSLNKWLKLSDGARREHSLHNCFACQTVLMEQSSLHTSFLQSRLNSACTQMVESFSSLTAKCNTPTQGNKIVKTVVGLIQPLMEKNLNVNFKEAVAASFNLTPRVSASEREQNITRVLINTNKQIEDSYKENDLDIEHLLASGKSYQQYDRDRLQTCFVSPADAEKKTKEEKQKESSGKKKPRRHYGPFNAYDFDKTAFLDEIQNTEALNINWSRMAIRYNVKCKGKSPANGGQVLRAFAKLKGVNVDKFNENVRVSRRDYLNRIRRAKKRIYKSKLSMPTPRPAKVIKSIVKTKIETNEVNIGIKIAPKDFVLTQINADGRLTESISKIYGRKIPLKDIISREIERLNTAGVMRFRSNEAYDQLSLIEITEICKEYHIDMNNFSKAEVIDVIKKLERTRKWKILLKSSLQKLISTYIDTRLDDILTLNEPSLLKREEFSDIVRVFSGDNPARQFEAGQQRGGNYSCLCGVHSKNHINFEACLKINLLDLEERRRLVLGGEVWLKFGNLKNAELIEELECRNVNTDNMDRNTLKDELTELMHGVTSRDGKQARLLPQRPDTVFTEAMIKPNQHIFQQHLARIADFLECGEQVWWHWENHDVVFHDGQSQPSTRPEGPTLSHFRDQSIKSEIEKINTIWGNCLVKFQFNEFSLPLTRVKINKNGKNVWVNPKKQQTGVINGTVPTNVPTNTRQSNHDSSTELEIENNNDLIVSDAPQTTLQSSRDSCTNRSTELEKESNYDLTVSDAPQTTLQSSRDSCTNRSTELEKESNYDLTVSDAPQTTLQSSRDSCTNRSTELEKESNYDLTVSDAPQTTLQSSRDSCTNRSTELEKESNYDLTVSNAPQTTLQSSRDSCTNRSTELEKDSNNNLFDDDLDPFELKNSQEPEIEPPVNICIQTEKISTTTLVDKILGSGEEVQKFIKYRRLATENPGNKSFTEQYERAKMTVGFKLLGKYNQMKTKTALQQQTKQLLERWGISTEY</sequence>
<feature type="region of interest" description="Disordered" evidence="1">
    <location>
        <begin position="781"/>
        <end position="810"/>
    </location>
</feature>
<dbReference type="AlphaFoldDB" id="A0A8S3SA69"/>
<reference evidence="2" key="1">
    <citation type="submission" date="2021-03" db="EMBL/GenBank/DDBJ databases">
        <authorList>
            <person name="Bekaert M."/>
        </authorList>
    </citation>
    <scope>NUCLEOTIDE SEQUENCE</scope>
</reference>
<feature type="compositionally biased region" description="Polar residues" evidence="1">
    <location>
        <begin position="945"/>
        <end position="968"/>
    </location>
</feature>
<name>A0A8S3SA69_MYTED</name>
<comment type="caution">
    <text evidence="2">The sequence shown here is derived from an EMBL/GenBank/DDBJ whole genome shotgun (WGS) entry which is preliminary data.</text>
</comment>
<organism evidence="2 3">
    <name type="scientific">Mytilus edulis</name>
    <name type="common">Blue mussel</name>
    <dbReference type="NCBI Taxonomy" id="6550"/>
    <lineage>
        <taxon>Eukaryota</taxon>
        <taxon>Metazoa</taxon>
        <taxon>Spiralia</taxon>
        <taxon>Lophotrochozoa</taxon>
        <taxon>Mollusca</taxon>
        <taxon>Bivalvia</taxon>
        <taxon>Autobranchia</taxon>
        <taxon>Pteriomorphia</taxon>
        <taxon>Mytilida</taxon>
        <taxon>Mytiloidea</taxon>
        <taxon>Mytilidae</taxon>
        <taxon>Mytilinae</taxon>
        <taxon>Mytilus</taxon>
    </lineage>
</organism>
<proteinExistence type="predicted"/>
<feature type="compositionally biased region" description="Polar residues" evidence="1">
    <location>
        <begin position="827"/>
        <end position="840"/>
    </location>
</feature>
<feature type="compositionally biased region" description="Basic and acidic residues" evidence="1">
    <location>
        <begin position="273"/>
        <end position="288"/>
    </location>
</feature>
<feature type="compositionally biased region" description="Low complexity" evidence="1">
    <location>
        <begin position="791"/>
        <end position="800"/>
    </location>
</feature>